<dbReference type="Proteomes" id="UP001270362">
    <property type="component" value="Unassembled WGS sequence"/>
</dbReference>
<sequence length="297" mass="31928">MSNITPTTYAVLGSTGNCGTALIEILLQKPNARINAYCRNRSKLHRLLPTAADDKRIAIFEGNIADTALLASCIRGCLAVFLCVSTNDNIPGCRLAQDTASAVIHALQSTPSTNTLAPPKLILLSSGTIDANFSRHVPFLLQPILLRSASHVYRDPARGGAPAARAGALADDPPSRISDLAAAMVDVADDAEGRWDGKNVSVVNTHGAAKFPTMTVHNVVHDTAHGKAVIYALTKADTPWGPYKNEHALFLWFDESGTEVDRIEEMFDALVMKEFLPKIQEHVARQKAEAEAKAQAV</sequence>
<name>A0AAE0WYQ1_9PEZI</name>
<dbReference type="InterPro" id="IPR016040">
    <property type="entry name" value="NAD(P)-bd_dom"/>
</dbReference>
<dbReference type="PANTHER" id="PTHR15020:SF50">
    <property type="entry name" value="UPF0659 PROTEIN YMR090W"/>
    <property type="match status" value="1"/>
</dbReference>
<evidence type="ECO:0000313" key="3">
    <source>
        <dbReference type="EMBL" id="KAK3680676.1"/>
    </source>
</evidence>
<dbReference type="Pfam" id="PF13460">
    <property type="entry name" value="NAD_binding_10"/>
    <property type="match status" value="1"/>
</dbReference>
<dbReference type="InterPro" id="IPR036291">
    <property type="entry name" value="NAD(P)-bd_dom_sf"/>
</dbReference>
<evidence type="ECO:0000313" key="4">
    <source>
        <dbReference type="Proteomes" id="UP001270362"/>
    </source>
</evidence>
<dbReference type="SUPFAM" id="SSF51735">
    <property type="entry name" value="NAD(P)-binding Rossmann-fold domains"/>
    <property type="match status" value="1"/>
</dbReference>
<accession>A0AAE0WYQ1</accession>
<reference evidence="3" key="2">
    <citation type="submission" date="2023-06" db="EMBL/GenBank/DDBJ databases">
        <authorList>
            <consortium name="Lawrence Berkeley National Laboratory"/>
            <person name="Haridas S."/>
            <person name="Hensen N."/>
            <person name="Bonometti L."/>
            <person name="Westerberg I."/>
            <person name="Brannstrom I.O."/>
            <person name="Guillou S."/>
            <person name="Cros-Aarteil S."/>
            <person name="Calhoun S."/>
            <person name="Kuo A."/>
            <person name="Mondo S."/>
            <person name="Pangilinan J."/>
            <person name="Riley R."/>
            <person name="Labutti K."/>
            <person name="Andreopoulos B."/>
            <person name="Lipzen A."/>
            <person name="Chen C."/>
            <person name="Yanf M."/>
            <person name="Daum C."/>
            <person name="Ng V."/>
            <person name="Clum A."/>
            <person name="Steindorff A."/>
            <person name="Ohm R."/>
            <person name="Martin F."/>
            <person name="Silar P."/>
            <person name="Natvig D."/>
            <person name="Lalanne C."/>
            <person name="Gautier V."/>
            <person name="Ament-Velasquez S.L."/>
            <person name="Kruys A."/>
            <person name="Hutchinson M.I."/>
            <person name="Powell A.J."/>
            <person name="Barry K."/>
            <person name="Miller A.N."/>
            <person name="Grigoriev I.V."/>
            <person name="Debuchy R."/>
            <person name="Gladieux P."/>
            <person name="Thoren M.H."/>
            <person name="Johannesson H."/>
        </authorList>
    </citation>
    <scope>NUCLEOTIDE SEQUENCE</scope>
    <source>
        <strain evidence="3">CBS 314.62</strain>
    </source>
</reference>
<evidence type="ECO:0000256" key="1">
    <source>
        <dbReference type="ARBA" id="ARBA00038376"/>
    </source>
</evidence>
<dbReference type="AlphaFoldDB" id="A0AAE0WYQ1"/>
<dbReference type="Gene3D" id="3.40.50.720">
    <property type="entry name" value="NAD(P)-binding Rossmann-like Domain"/>
    <property type="match status" value="1"/>
</dbReference>
<keyword evidence="4" id="KW-1185">Reference proteome</keyword>
<protein>
    <submittedName>
        <fullName evidence="3">NAD-dependent epimerase</fullName>
    </submittedName>
</protein>
<evidence type="ECO:0000259" key="2">
    <source>
        <dbReference type="Pfam" id="PF13460"/>
    </source>
</evidence>
<dbReference type="PANTHER" id="PTHR15020">
    <property type="entry name" value="FLAVIN REDUCTASE-RELATED"/>
    <property type="match status" value="1"/>
</dbReference>
<comment type="caution">
    <text evidence="3">The sequence shown here is derived from an EMBL/GenBank/DDBJ whole genome shotgun (WGS) entry which is preliminary data.</text>
</comment>
<dbReference type="EMBL" id="JAULSO010000015">
    <property type="protein sequence ID" value="KAK3680676.1"/>
    <property type="molecule type" value="Genomic_DNA"/>
</dbReference>
<gene>
    <name evidence="3" type="ORF">B0T22DRAFT_495231</name>
</gene>
<proteinExistence type="inferred from homology"/>
<reference evidence="3" key="1">
    <citation type="journal article" date="2023" name="Mol. Phylogenet. Evol.">
        <title>Genome-scale phylogeny and comparative genomics of the fungal order Sordariales.</title>
        <authorList>
            <person name="Hensen N."/>
            <person name="Bonometti L."/>
            <person name="Westerberg I."/>
            <person name="Brannstrom I.O."/>
            <person name="Guillou S."/>
            <person name="Cros-Aarteil S."/>
            <person name="Calhoun S."/>
            <person name="Haridas S."/>
            <person name="Kuo A."/>
            <person name="Mondo S."/>
            <person name="Pangilinan J."/>
            <person name="Riley R."/>
            <person name="LaButti K."/>
            <person name="Andreopoulos B."/>
            <person name="Lipzen A."/>
            <person name="Chen C."/>
            <person name="Yan M."/>
            <person name="Daum C."/>
            <person name="Ng V."/>
            <person name="Clum A."/>
            <person name="Steindorff A."/>
            <person name="Ohm R.A."/>
            <person name="Martin F."/>
            <person name="Silar P."/>
            <person name="Natvig D.O."/>
            <person name="Lalanne C."/>
            <person name="Gautier V."/>
            <person name="Ament-Velasquez S.L."/>
            <person name="Kruys A."/>
            <person name="Hutchinson M.I."/>
            <person name="Powell A.J."/>
            <person name="Barry K."/>
            <person name="Miller A.N."/>
            <person name="Grigoriev I.V."/>
            <person name="Debuchy R."/>
            <person name="Gladieux P."/>
            <person name="Hiltunen Thoren M."/>
            <person name="Johannesson H."/>
        </authorList>
    </citation>
    <scope>NUCLEOTIDE SEQUENCE</scope>
    <source>
        <strain evidence="3">CBS 314.62</strain>
    </source>
</reference>
<feature type="domain" description="NAD(P)-binding" evidence="2">
    <location>
        <begin position="13"/>
        <end position="110"/>
    </location>
</feature>
<comment type="similarity">
    <text evidence="1">Belongs to the avfA family.</text>
</comment>
<organism evidence="3 4">
    <name type="scientific">Podospora appendiculata</name>
    <dbReference type="NCBI Taxonomy" id="314037"/>
    <lineage>
        <taxon>Eukaryota</taxon>
        <taxon>Fungi</taxon>
        <taxon>Dikarya</taxon>
        <taxon>Ascomycota</taxon>
        <taxon>Pezizomycotina</taxon>
        <taxon>Sordariomycetes</taxon>
        <taxon>Sordariomycetidae</taxon>
        <taxon>Sordariales</taxon>
        <taxon>Podosporaceae</taxon>
        <taxon>Podospora</taxon>
    </lineage>
</organism>